<keyword evidence="1" id="KW-0812">Transmembrane</keyword>
<organism evidence="2 3">
    <name type="scientific">Phocaeicola plebeius</name>
    <dbReference type="NCBI Taxonomy" id="310297"/>
    <lineage>
        <taxon>Bacteria</taxon>
        <taxon>Pseudomonadati</taxon>
        <taxon>Bacteroidota</taxon>
        <taxon>Bacteroidia</taxon>
        <taxon>Bacteroidales</taxon>
        <taxon>Bacteroidaceae</taxon>
        <taxon>Phocaeicola</taxon>
    </lineage>
</organism>
<keyword evidence="1" id="KW-0472">Membrane</keyword>
<accession>A0A414FUK9</accession>
<evidence type="ECO:0000256" key="1">
    <source>
        <dbReference type="SAM" id="Phobius"/>
    </source>
</evidence>
<evidence type="ECO:0000313" key="3">
    <source>
        <dbReference type="Proteomes" id="UP000284361"/>
    </source>
</evidence>
<gene>
    <name evidence="2" type="ORF">DW789_07470</name>
</gene>
<keyword evidence="1" id="KW-1133">Transmembrane helix</keyword>
<comment type="caution">
    <text evidence="2">The sequence shown here is derived from an EMBL/GenBank/DDBJ whole genome shotgun (WGS) entry which is preliminary data.</text>
</comment>
<proteinExistence type="predicted"/>
<dbReference type="Proteomes" id="UP000284361">
    <property type="component" value="Unassembled WGS sequence"/>
</dbReference>
<evidence type="ECO:0000313" key="2">
    <source>
        <dbReference type="EMBL" id="RHD54657.1"/>
    </source>
</evidence>
<dbReference type="EMBL" id="QSJG01000012">
    <property type="protein sequence ID" value="RHD54657.1"/>
    <property type="molecule type" value="Genomic_DNA"/>
</dbReference>
<feature type="transmembrane region" description="Helical" evidence="1">
    <location>
        <begin position="31"/>
        <end position="51"/>
    </location>
</feature>
<dbReference type="AlphaFoldDB" id="A0A414FUK9"/>
<name>A0A414FUK9_9BACT</name>
<reference evidence="2 3" key="1">
    <citation type="submission" date="2018-08" db="EMBL/GenBank/DDBJ databases">
        <title>A genome reference for cultivated species of the human gut microbiota.</title>
        <authorList>
            <person name="Zou Y."/>
            <person name="Xue W."/>
            <person name="Luo G."/>
        </authorList>
    </citation>
    <scope>NUCLEOTIDE SEQUENCE [LARGE SCALE GENOMIC DNA]</scope>
    <source>
        <strain evidence="2 3">AM31-10</strain>
    </source>
</reference>
<sequence>MDSFLSFYIGITYLSYCIRDNTLKEKELGAVSPYLFFLLLSYCLTAIIQHLKNKNYDLSGS</sequence>
<protein>
    <submittedName>
        <fullName evidence="2">Uncharacterized protein</fullName>
    </submittedName>
</protein>